<dbReference type="STRING" id="50718.SU60_09625"/>
<evidence type="ECO:0000256" key="5">
    <source>
        <dbReference type="PROSITE-ProRule" id="PRU01248"/>
    </source>
</evidence>
<evidence type="ECO:0000256" key="3">
    <source>
        <dbReference type="ARBA" id="ARBA00023125"/>
    </source>
</evidence>
<dbReference type="PANTHER" id="PTHR30629:SF6">
    <property type="entry name" value="PROPHAGE INTEGRASE INTA-RELATED"/>
    <property type="match status" value="1"/>
</dbReference>
<evidence type="ECO:0000313" key="9">
    <source>
        <dbReference type="Proteomes" id="UP000031977"/>
    </source>
</evidence>
<dbReference type="InterPro" id="IPR050808">
    <property type="entry name" value="Phage_Integrase"/>
</dbReference>
<evidence type="ECO:0000256" key="1">
    <source>
        <dbReference type="ARBA" id="ARBA00008857"/>
    </source>
</evidence>
<dbReference type="AlphaFoldDB" id="A0A0C3E9F1"/>
<accession>A0A0C3E9F1</accession>
<name>A0A0C3E9F1_9VIBR</name>
<keyword evidence="4" id="KW-0233">DNA recombination</keyword>
<dbReference type="GO" id="GO:0003677">
    <property type="term" value="F:DNA binding"/>
    <property type="evidence" value="ECO:0007669"/>
    <property type="project" value="UniProtKB-UniRule"/>
</dbReference>
<evidence type="ECO:0000259" key="7">
    <source>
        <dbReference type="PROSITE" id="PS51900"/>
    </source>
</evidence>
<evidence type="ECO:0000256" key="4">
    <source>
        <dbReference type="ARBA" id="ARBA00023172"/>
    </source>
</evidence>
<dbReference type="InterPro" id="IPR053876">
    <property type="entry name" value="Phage_int_M"/>
</dbReference>
<comment type="caution">
    <text evidence="8">The sequence shown here is derived from an EMBL/GenBank/DDBJ whole genome shotgun (WGS) entry which is preliminary data.</text>
</comment>
<dbReference type="InterPro" id="IPR002104">
    <property type="entry name" value="Integrase_catalytic"/>
</dbReference>
<gene>
    <name evidence="8" type="ORF">SU60_09625</name>
</gene>
<evidence type="ECO:0000313" key="8">
    <source>
        <dbReference type="EMBL" id="KIN11018.1"/>
    </source>
</evidence>
<dbReference type="GO" id="GO:0015074">
    <property type="term" value="P:DNA integration"/>
    <property type="evidence" value="ECO:0007669"/>
    <property type="project" value="UniProtKB-KW"/>
</dbReference>
<feature type="domain" description="Tyr recombinase" evidence="6">
    <location>
        <begin position="209"/>
        <end position="386"/>
    </location>
</feature>
<dbReference type="InterPro" id="IPR044068">
    <property type="entry name" value="CB"/>
</dbReference>
<dbReference type="OrthoDB" id="9795573at2"/>
<dbReference type="InterPro" id="IPR038488">
    <property type="entry name" value="Integrase_DNA-bd_sf"/>
</dbReference>
<dbReference type="Gene3D" id="1.10.150.130">
    <property type="match status" value="1"/>
</dbReference>
<dbReference type="EMBL" id="JXOK01000036">
    <property type="protein sequence ID" value="KIN11018.1"/>
    <property type="molecule type" value="Genomic_DNA"/>
</dbReference>
<dbReference type="Pfam" id="PF13356">
    <property type="entry name" value="Arm-DNA-bind_3"/>
    <property type="match status" value="1"/>
</dbReference>
<evidence type="ECO:0000256" key="2">
    <source>
        <dbReference type="ARBA" id="ARBA00022908"/>
    </source>
</evidence>
<dbReference type="RefSeq" id="WP_041155333.1">
    <property type="nucleotide sequence ID" value="NZ_CBCRVP010000023.1"/>
</dbReference>
<comment type="similarity">
    <text evidence="1">Belongs to the 'phage' integrase family.</text>
</comment>
<dbReference type="PANTHER" id="PTHR30629">
    <property type="entry name" value="PROPHAGE INTEGRASE"/>
    <property type="match status" value="1"/>
</dbReference>
<dbReference type="InterPro" id="IPR025166">
    <property type="entry name" value="Integrase_DNA_bind_dom"/>
</dbReference>
<feature type="domain" description="Core-binding (CB)" evidence="7">
    <location>
        <begin position="105"/>
        <end position="186"/>
    </location>
</feature>
<keyword evidence="3 5" id="KW-0238">DNA-binding</keyword>
<dbReference type="InterPro" id="IPR010998">
    <property type="entry name" value="Integrase_recombinase_N"/>
</dbReference>
<dbReference type="InterPro" id="IPR013762">
    <property type="entry name" value="Integrase-like_cat_sf"/>
</dbReference>
<sequence length="412" mass="47136">MARQSTPLTDSKIRTYKPQDKICILSDGGGLQLKIKPNGSKLWNFNYYHPITQKRVNMGLGSYPDISLRAARETAQQARTLVKSGVDPKEAREQKKAEHVAIVEHTLFNVAQSWFDMKKASITHDYANDIWRSFELHIFPSLKSQPISQISAPEVIAILRNIESKGALETVRRLTQRVNEIMRYAVNHGLIHSNPLEGIKDVFKKPKKQNMAALSPDQLPELMQKLPYVNLKLTTRCLLEWQLHTMTRPKESASAKWSEIDFDNAVWIIPAERMKKRREHRVPLTPQALQILERMKPISGNREHIFPADRDPKKPIHEQTANAALKRMNLTGRTTAHGFRSLASTTLNEQGFEPDLIEAALAHVDDNEVRRAYNRTDFLERRRPMMQWWSEHIQAAAIGTATISGRKALKVV</sequence>
<dbReference type="CDD" id="cd00801">
    <property type="entry name" value="INT_P4_C"/>
    <property type="match status" value="1"/>
</dbReference>
<dbReference type="NCBIfam" id="NF007246">
    <property type="entry name" value="PRK09692.1"/>
    <property type="match status" value="1"/>
</dbReference>
<dbReference type="InterPro" id="IPR011010">
    <property type="entry name" value="DNA_brk_join_enz"/>
</dbReference>
<dbReference type="Proteomes" id="UP000031977">
    <property type="component" value="Unassembled WGS sequence"/>
</dbReference>
<dbReference type="Pfam" id="PF22022">
    <property type="entry name" value="Phage_int_M"/>
    <property type="match status" value="1"/>
</dbReference>
<reference evidence="8 9" key="1">
    <citation type="submission" date="2015-01" db="EMBL/GenBank/DDBJ databases">
        <title>Draft genome of Vibrio mytili type strain CAIM 528.</title>
        <authorList>
            <person name="Gonzalez-Castillo A."/>
            <person name="Gomez-Gil B."/>
            <person name="Enciso-Ibarra J."/>
        </authorList>
    </citation>
    <scope>NUCLEOTIDE SEQUENCE [LARGE SCALE GENOMIC DNA]</scope>
    <source>
        <strain evidence="8 9">CAIM 528</strain>
    </source>
</reference>
<dbReference type="PROSITE" id="PS51898">
    <property type="entry name" value="TYR_RECOMBINASE"/>
    <property type="match status" value="1"/>
</dbReference>
<keyword evidence="2" id="KW-0229">DNA integration</keyword>
<dbReference type="Gene3D" id="3.30.160.390">
    <property type="entry name" value="Integrase, DNA-binding domain"/>
    <property type="match status" value="1"/>
</dbReference>
<dbReference type="Pfam" id="PF00589">
    <property type="entry name" value="Phage_integrase"/>
    <property type="match status" value="1"/>
</dbReference>
<evidence type="ECO:0000259" key="6">
    <source>
        <dbReference type="PROSITE" id="PS51898"/>
    </source>
</evidence>
<proteinExistence type="inferred from homology"/>
<protein>
    <submittedName>
        <fullName evidence="8">Integrase</fullName>
    </submittedName>
</protein>
<organism evidence="8 9">
    <name type="scientific">Vibrio mytili</name>
    <dbReference type="NCBI Taxonomy" id="50718"/>
    <lineage>
        <taxon>Bacteria</taxon>
        <taxon>Pseudomonadati</taxon>
        <taxon>Pseudomonadota</taxon>
        <taxon>Gammaproteobacteria</taxon>
        <taxon>Vibrionales</taxon>
        <taxon>Vibrionaceae</taxon>
        <taxon>Vibrio</taxon>
    </lineage>
</organism>
<dbReference type="SUPFAM" id="SSF56349">
    <property type="entry name" value="DNA breaking-rejoining enzymes"/>
    <property type="match status" value="1"/>
</dbReference>
<dbReference type="GO" id="GO:0006310">
    <property type="term" value="P:DNA recombination"/>
    <property type="evidence" value="ECO:0007669"/>
    <property type="project" value="UniProtKB-KW"/>
</dbReference>
<keyword evidence="9" id="KW-1185">Reference proteome</keyword>
<dbReference type="Gene3D" id="1.10.443.10">
    <property type="entry name" value="Intergrase catalytic core"/>
    <property type="match status" value="1"/>
</dbReference>
<dbReference type="PROSITE" id="PS51900">
    <property type="entry name" value="CB"/>
    <property type="match status" value="1"/>
</dbReference>